<protein>
    <recommendedName>
        <fullName evidence="9">DUF423 domain-containing protein</fullName>
    </recommendedName>
</protein>
<evidence type="ECO:0008006" key="9">
    <source>
        <dbReference type="Google" id="ProtNLM"/>
    </source>
</evidence>
<dbReference type="VEuPathDB" id="FungiDB:HMPREF1541_06671"/>
<dbReference type="GeneID" id="19974010"/>
<feature type="compositionally biased region" description="Low complexity" evidence="5">
    <location>
        <begin position="9"/>
        <end position="21"/>
    </location>
</feature>
<evidence type="ECO:0000256" key="1">
    <source>
        <dbReference type="ARBA" id="ARBA00004141"/>
    </source>
</evidence>
<dbReference type="RefSeq" id="XP_008719223.1">
    <property type="nucleotide sequence ID" value="XM_008721001.1"/>
</dbReference>
<proteinExistence type="predicted"/>
<keyword evidence="2 6" id="KW-0812">Transmembrane</keyword>
<feature type="transmembrane region" description="Helical" evidence="6">
    <location>
        <begin position="202"/>
        <end position="222"/>
    </location>
</feature>
<feature type="transmembrane region" description="Helical" evidence="6">
    <location>
        <begin position="228"/>
        <end position="251"/>
    </location>
</feature>
<keyword evidence="8" id="KW-1185">Reference proteome</keyword>
<evidence type="ECO:0000313" key="7">
    <source>
        <dbReference type="EMBL" id="ETN38634.1"/>
    </source>
</evidence>
<dbReference type="InParanoid" id="W2RSD2"/>
<reference evidence="7 8" key="1">
    <citation type="submission" date="2013-03" db="EMBL/GenBank/DDBJ databases">
        <title>The Genome Sequence of Phialophora europaea CBS 101466.</title>
        <authorList>
            <consortium name="The Broad Institute Genomics Platform"/>
            <person name="Cuomo C."/>
            <person name="de Hoog S."/>
            <person name="Gorbushina A."/>
            <person name="Walker B."/>
            <person name="Young S.K."/>
            <person name="Zeng Q."/>
            <person name="Gargeya S."/>
            <person name="Fitzgerald M."/>
            <person name="Haas B."/>
            <person name="Abouelleil A."/>
            <person name="Allen A.W."/>
            <person name="Alvarado L."/>
            <person name="Arachchi H.M."/>
            <person name="Berlin A.M."/>
            <person name="Chapman S.B."/>
            <person name="Gainer-Dewar J."/>
            <person name="Goldberg J."/>
            <person name="Griggs A."/>
            <person name="Gujja S."/>
            <person name="Hansen M."/>
            <person name="Howarth C."/>
            <person name="Imamovic A."/>
            <person name="Ireland A."/>
            <person name="Larimer J."/>
            <person name="McCowan C."/>
            <person name="Murphy C."/>
            <person name="Pearson M."/>
            <person name="Poon T.W."/>
            <person name="Priest M."/>
            <person name="Roberts A."/>
            <person name="Saif S."/>
            <person name="Shea T."/>
            <person name="Sisk P."/>
            <person name="Sykes S."/>
            <person name="Wortman J."/>
            <person name="Nusbaum C."/>
            <person name="Birren B."/>
        </authorList>
    </citation>
    <scope>NUCLEOTIDE SEQUENCE [LARGE SCALE GENOMIC DNA]</scope>
    <source>
        <strain evidence="7 8">CBS 101466</strain>
    </source>
</reference>
<accession>W2RSD2</accession>
<feature type="region of interest" description="Disordered" evidence="5">
    <location>
        <begin position="1"/>
        <end position="31"/>
    </location>
</feature>
<sequence length="252" mass="26592">MSPPSATDPLLPNTNANNANTQPSSPEQPKLARRNMDRNIYWTLGCVYGASAVALGAFGAHGLKKRISEPQRIANFGTAAQYQIDPGARQAWGAGAGAGERGLFGMKRWQQTASRNPSLLQSKADACSSLLNPNPTPTSAHPFHSLPSALSTPRSPIDSNLSTPSLSQMPTNPINPTNHIYPQLIHSAALLLASSAAPDNRLAANLFTAGMTMFSGSLYLLVLNPAQFRFLGPVTPLGGLCLIGGWAALAWP</sequence>
<dbReference type="GO" id="GO:0016020">
    <property type="term" value="C:membrane"/>
    <property type="evidence" value="ECO:0007669"/>
    <property type="project" value="UniProtKB-SubCell"/>
</dbReference>
<evidence type="ECO:0000256" key="6">
    <source>
        <dbReference type="SAM" id="Phobius"/>
    </source>
</evidence>
<evidence type="ECO:0000256" key="2">
    <source>
        <dbReference type="ARBA" id="ARBA00022692"/>
    </source>
</evidence>
<evidence type="ECO:0000256" key="3">
    <source>
        <dbReference type="ARBA" id="ARBA00022989"/>
    </source>
</evidence>
<dbReference type="HOGENOM" id="CLU_096548_0_0_1"/>
<evidence type="ECO:0000313" key="8">
    <source>
        <dbReference type="Proteomes" id="UP000030752"/>
    </source>
</evidence>
<feature type="compositionally biased region" description="Polar residues" evidence="5">
    <location>
        <begin position="129"/>
        <end position="139"/>
    </location>
</feature>
<feature type="transmembrane region" description="Helical" evidence="6">
    <location>
        <begin position="40"/>
        <end position="63"/>
    </location>
</feature>
<keyword evidence="4 6" id="KW-0472">Membrane</keyword>
<gene>
    <name evidence="7" type="ORF">HMPREF1541_06671</name>
</gene>
<name>W2RSD2_CYPE1</name>
<comment type="subcellular location">
    <subcellularLocation>
        <location evidence="1">Membrane</location>
        <topology evidence="1">Multi-pass membrane protein</topology>
    </subcellularLocation>
</comment>
<feature type="region of interest" description="Disordered" evidence="5">
    <location>
        <begin position="127"/>
        <end position="150"/>
    </location>
</feature>
<dbReference type="eggNOG" id="KOG3472">
    <property type="taxonomic scope" value="Eukaryota"/>
</dbReference>
<dbReference type="Pfam" id="PF04241">
    <property type="entry name" value="DUF423"/>
    <property type="match status" value="2"/>
</dbReference>
<dbReference type="InterPro" id="IPR006696">
    <property type="entry name" value="DUF423"/>
</dbReference>
<evidence type="ECO:0000256" key="5">
    <source>
        <dbReference type="SAM" id="MobiDB-lite"/>
    </source>
</evidence>
<dbReference type="OrthoDB" id="269173at2759"/>
<organism evidence="7 8">
    <name type="scientific">Cyphellophora europaea (strain CBS 101466)</name>
    <name type="common">Phialophora europaea</name>
    <dbReference type="NCBI Taxonomy" id="1220924"/>
    <lineage>
        <taxon>Eukaryota</taxon>
        <taxon>Fungi</taxon>
        <taxon>Dikarya</taxon>
        <taxon>Ascomycota</taxon>
        <taxon>Pezizomycotina</taxon>
        <taxon>Eurotiomycetes</taxon>
        <taxon>Chaetothyriomycetidae</taxon>
        <taxon>Chaetothyriales</taxon>
        <taxon>Cyphellophoraceae</taxon>
        <taxon>Cyphellophora</taxon>
    </lineage>
</organism>
<dbReference type="STRING" id="1220924.W2RSD2"/>
<dbReference type="PANTHER" id="PTHR43461:SF1">
    <property type="entry name" value="TRANSMEMBRANE PROTEIN 256"/>
    <property type="match status" value="1"/>
</dbReference>
<dbReference type="PANTHER" id="PTHR43461">
    <property type="entry name" value="TRANSMEMBRANE PROTEIN 256"/>
    <property type="match status" value="1"/>
</dbReference>
<evidence type="ECO:0000256" key="4">
    <source>
        <dbReference type="ARBA" id="ARBA00023136"/>
    </source>
</evidence>
<dbReference type="EMBL" id="KB822722">
    <property type="protein sequence ID" value="ETN38634.1"/>
    <property type="molecule type" value="Genomic_DNA"/>
</dbReference>
<keyword evidence="3 6" id="KW-1133">Transmembrane helix</keyword>
<dbReference type="Proteomes" id="UP000030752">
    <property type="component" value="Unassembled WGS sequence"/>
</dbReference>
<dbReference type="AlphaFoldDB" id="W2RSD2"/>